<gene>
    <name evidence="2" type="ORF">ENQ76_09325</name>
</gene>
<feature type="transmembrane region" description="Helical" evidence="1">
    <location>
        <begin position="399"/>
        <end position="419"/>
    </location>
</feature>
<feature type="transmembrane region" description="Helical" evidence="1">
    <location>
        <begin position="458"/>
        <end position="477"/>
    </location>
</feature>
<comment type="caution">
    <text evidence="2">The sequence shown here is derived from an EMBL/GenBank/DDBJ whole genome shotgun (WGS) entry which is preliminary data.</text>
</comment>
<evidence type="ECO:0000313" key="2">
    <source>
        <dbReference type="EMBL" id="HEN15654.1"/>
    </source>
</evidence>
<feature type="transmembrane region" description="Helical" evidence="1">
    <location>
        <begin position="425"/>
        <end position="446"/>
    </location>
</feature>
<dbReference type="AlphaFoldDB" id="A0A7C2P0J3"/>
<name>A0A7C2P0J3_9PLAN</name>
<keyword evidence="1" id="KW-1133">Transmembrane helix</keyword>
<feature type="transmembrane region" description="Helical" evidence="1">
    <location>
        <begin position="171"/>
        <end position="189"/>
    </location>
</feature>
<protein>
    <submittedName>
        <fullName evidence="2">Uncharacterized protein</fullName>
    </submittedName>
</protein>
<dbReference type="EMBL" id="DSOK01000262">
    <property type="protein sequence ID" value="HEN15654.1"/>
    <property type="molecule type" value="Genomic_DNA"/>
</dbReference>
<accession>A0A7C2P0J3</accession>
<proteinExistence type="predicted"/>
<feature type="transmembrane region" description="Helical" evidence="1">
    <location>
        <begin position="342"/>
        <end position="363"/>
    </location>
</feature>
<feature type="transmembrane region" description="Helical" evidence="1">
    <location>
        <begin position="319"/>
        <end position="336"/>
    </location>
</feature>
<feature type="transmembrane region" description="Helical" evidence="1">
    <location>
        <begin position="109"/>
        <end position="131"/>
    </location>
</feature>
<reference evidence="2" key="1">
    <citation type="journal article" date="2020" name="mSystems">
        <title>Genome- and Community-Level Interaction Insights into Carbon Utilization and Element Cycling Functions of Hydrothermarchaeota in Hydrothermal Sediment.</title>
        <authorList>
            <person name="Zhou Z."/>
            <person name="Liu Y."/>
            <person name="Xu W."/>
            <person name="Pan J."/>
            <person name="Luo Z.H."/>
            <person name="Li M."/>
        </authorList>
    </citation>
    <scope>NUCLEOTIDE SEQUENCE [LARGE SCALE GENOMIC DNA]</scope>
    <source>
        <strain evidence="2">SpSt-339</strain>
    </source>
</reference>
<feature type="transmembrane region" description="Helical" evidence="1">
    <location>
        <begin position="483"/>
        <end position="501"/>
    </location>
</feature>
<keyword evidence="1" id="KW-0472">Membrane</keyword>
<evidence type="ECO:0000256" key="1">
    <source>
        <dbReference type="SAM" id="Phobius"/>
    </source>
</evidence>
<sequence>MFSSSRMQLTSVLVRRDARLLRPHITRGLLVLALWFVAWQFADQAWRQAAGRDLLAALTFYSALGLVLAATLGFTSVFTDDWTASNLDLLRITGLSAFDLILAKSIPHAITAATLIVIQLPFALVCVTLGGVTLVQIAALAVELAVLFLLASGCAVICGVQVSAGGLSPKWARVLAFLLLGFLLFLLGVTDQMLAEVAWAPRGVPRGAARAAVDVPWLNPVSELRRILSSGFRGPPVNWTLLAHAAGTAIAFGIAGASLRSRWHVAGEDNSPTEPQPAELEAPPLWRPVVPPPRCTGNAIAWKEYYFTLGGDEMMNGKWGLMLFLSPLLLFMLVGPALDANIWGFAVLAEFVVIVGAVGSLNYTARRLWQTEIQERTLWGLAVLPLSAEEILRAKLASLAWVSIPEMIVLSVATLLPLLHGSMAGTALIGGMFASLPLVVCTDAGWRFIPASWEGLTARAKLVGVVVATWSLAGLLGGFVHPLAGLATIVLTVPLATWVALDEAARWFAWRAGEAAD</sequence>
<organism evidence="2">
    <name type="scientific">Schlesneria paludicola</name>
    <dbReference type="NCBI Taxonomy" id="360056"/>
    <lineage>
        <taxon>Bacteria</taxon>
        <taxon>Pseudomonadati</taxon>
        <taxon>Planctomycetota</taxon>
        <taxon>Planctomycetia</taxon>
        <taxon>Planctomycetales</taxon>
        <taxon>Planctomycetaceae</taxon>
        <taxon>Schlesneria</taxon>
    </lineage>
</organism>
<feature type="transmembrane region" description="Helical" evidence="1">
    <location>
        <begin position="54"/>
        <end position="78"/>
    </location>
</feature>
<feature type="transmembrane region" description="Helical" evidence="1">
    <location>
        <begin position="20"/>
        <end position="42"/>
    </location>
</feature>
<feature type="transmembrane region" description="Helical" evidence="1">
    <location>
        <begin position="137"/>
        <end position="159"/>
    </location>
</feature>
<keyword evidence="1" id="KW-0812">Transmembrane</keyword>
<feature type="transmembrane region" description="Helical" evidence="1">
    <location>
        <begin position="239"/>
        <end position="259"/>
    </location>
</feature>